<dbReference type="GO" id="GO:0008664">
    <property type="term" value="F:RNA 2',3'-cyclic 3'-phosphodiesterase activity"/>
    <property type="evidence" value="ECO:0007669"/>
    <property type="project" value="UniProtKB-EC"/>
</dbReference>
<comment type="catalytic activity">
    <reaction evidence="2">
        <text>a 3'-end 2',3'-cyclophospho-ribonucleotide-RNA + H2O = a 3'-end 2'-phospho-ribonucleotide-RNA + H(+)</text>
        <dbReference type="Rhea" id="RHEA:11828"/>
        <dbReference type="Rhea" id="RHEA-COMP:10464"/>
        <dbReference type="Rhea" id="RHEA-COMP:17353"/>
        <dbReference type="ChEBI" id="CHEBI:15377"/>
        <dbReference type="ChEBI" id="CHEBI:15378"/>
        <dbReference type="ChEBI" id="CHEBI:83064"/>
        <dbReference type="ChEBI" id="CHEBI:173113"/>
        <dbReference type="EC" id="3.1.4.58"/>
    </reaction>
</comment>
<comment type="function">
    <text evidence="2">Hydrolyzes RNA 2',3'-cyclic phosphodiester to an RNA 2'-phosphomonoester.</text>
</comment>
<dbReference type="OrthoDB" id="9793819at2"/>
<evidence type="ECO:0000313" key="5">
    <source>
        <dbReference type="Proteomes" id="UP000237889"/>
    </source>
</evidence>
<dbReference type="SUPFAM" id="SSF55144">
    <property type="entry name" value="LigT-like"/>
    <property type="match status" value="1"/>
</dbReference>
<keyword evidence="1 2" id="KW-0378">Hydrolase</keyword>
<dbReference type="InterPro" id="IPR009097">
    <property type="entry name" value="Cyclic_Pdiesterase"/>
</dbReference>
<proteinExistence type="inferred from homology"/>
<organism evidence="4 5">
    <name type="scientific">Phreatobacter cathodiphilus</name>
    <dbReference type="NCBI Taxonomy" id="1868589"/>
    <lineage>
        <taxon>Bacteria</taxon>
        <taxon>Pseudomonadati</taxon>
        <taxon>Pseudomonadota</taxon>
        <taxon>Alphaproteobacteria</taxon>
        <taxon>Hyphomicrobiales</taxon>
        <taxon>Phreatobacteraceae</taxon>
        <taxon>Phreatobacter</taxon>
    </lineage>
</organism>
<name>A0A2S0NEV2_9HYPH</name>
<evidence type="ECO:0000259" key="3">
    <source>
        <dbReference type="Pfam" id="PF02834"/>
    </source>
</evidence>
<evidence type="ECO:0000256" key="1">
    <source>
        <dbReference type="ARBA" id="ARBA00022801"/>
    </source>
</evidence>
<dbReference type="RefSeq" id="WP_106749936.1">
    <property type="nucleotide sequence ID" value="NZ_CP027668.1"/>
</dbReference>
<feature type="domain" description="Phosphoesterase HXTX" evidence="3">
    <location>
        <begin position="8"/>
        <end position="83"/>
    </location>
</feature>
<protein>
    <recommendedName>
        <fullName evidence="2">RNA 2',3'-cyclic phosphodiesterase</fullName>
        <shortName evidence="2">RNA 2',3'-CPDase</shortName>
        <ecNumber evidence="2">3.1.4.58</ecNumber>
    </recommendedName>
</protein>
<evidence type="ECO:0000256" key="2">
    <source>
        <dbReference type="HAMAP-Rule" id="MF_01940"/>
    </source>
</evidence>
<dbReference type="HAMAP" id="MF_01940">
    <property type="entry name" value="RNA_CPDase"/>
    <property type="match status" value="1"/>
</dbReference>
<dbReference type="Proteomes" id="UP000237889">
    <property type="component" value="Chromosome"/>
</dbReference>
<dbReference type="EC" id="3.1.4.58" evidence="2"/>
<dbReference type="InterPro" id="IPR004175">
    <property type="entry name" value="RNA_CPDase"/>
</dbReference>
<dbReference type="Pfam" id="PF02834">
    <property type="entry name" value="LigT_PEase"/>
    <property type="match status" value="2"/>
</dbReference>
<dbReference type="Gene3D" id="3.90.1140.10">
    <property type="entry name" value="Cyclic phosphodiesterase"/>
    <property type="match status" value="1"/>
</dbReference>
<comment type="similarity">
    <text evidence="2">Belongs to the 2H phosphoesterase superfamily. ThpR family.</text>
</comment>
<feature type="short sequence motif" description="HXTX 2" evidence="2">
    <location>
        <begin position="120"/>
        <end position="123"/>
    </location>
</feature>
<dbReference type="GO" id="GO:0004113">
    <property type="term" value="F:2',3'-cyclic-nucleotide 3'-phosphodiesterase activity"/>
    <property type="evidence" value="ECO:0007669"/>
    <property type="project" value="InterPro"/>
</dbReference>
<feature type="domain" description="Phosphoesterase HXTX" evidence="3">
    <location>
        <begin position="90"/>
        <end position="167"/>
    </location>
</feature>
<dbReference type="PANTHER" id="PTHR35561">
    <property type="entry name" value="RNA 2',3'-CYCLIC PHOSPHODIESTERASE"/>
    <property type="match status" value="1"/>
</dbReference>
<gene>
    <name evidence="4" type="primary">thpR</name>
    <name evidence="4" type="ORF">C6569_16710</name>
</gene>
<feature type="active site" description="Proton donor" evidence="2">
    <location>
        <position position="37"/>
    </location>
</feature>
<reference evidence="4 5" key="1">
    <citation type="submission" date="2018-03" db="EMBL/GenBank/DDBJ databases">
        <title>Genome sequencing of Phreatobacter sp.</title>
        <authorList>
            <person name="Kim S.-J."/>
            <person name="Heo J."/>
            <person name="Kwon S.-W."/>
        </authorList>
    </citation>
    <scope>NUCLEOTIDE SEQUENCE [LARGE SCALE GENOMIC DNA]</scope>
    <source>
        <strain evidence="4 5">S-12</strain>
    </source>
</reference>
<feature type="active site" description="Proton acceptor" evidence="2">
    <location>
        <position position="120"/>
    </location>
</feature>
<sequence length="179" mass="20201">MPRIFTGLEVPEALREDLARLRGGLMSARWMEPEDYHLTLRFVGDVDERTANEIADLLYAVRKRSIEVTLTGLGAFGGDRPRSIFVQVRQTQPLMELQAEHERIMRRVGLSPEPRKFVPHITLARLSRDATARSVADWLALRGLFMSRTFIVPSFALFSSKESVGGGPYLVEETYPLAA</sequence>
<dbReference type="InterPro" id="IPR014051">
    <property type="entry name" value="Phosphoesterase_HXTX"/>
</dbReference>
<dbReference type="NCBIfam" id="TIGR02258">
    <property type="entry name" value="2_5_ligase"/>
    <property type="match status" value="1"/>
</dbReference>
<dbReference type="AlphaFoldDB" id="A0A2S0NEV2"/>
<dbReference type="PANTHER" id="PTHR35561:SF1">
    <property type="entry name" value="RNA 2',3'-CYCLIC PHOSPHODIESTERASE"/>
    <property type="match status" value="1"/>
</dbReference>
<dbReference type="KEGG" id="phr:C6569_16710"/>
<dbReference type="EMBL" id="CP027668">
    <property type="protein sequence ID" value="AVO46566.1"/>
    <property type="molecule type" value="Genomic_DNA"/>
</dbReference>
<keyword evidence="5" id="KW-1185">Reference proteome</keyword>
<feature type="short sequence motif" description="HXTX 1" evidence="2">
    <location>
        <begin position="37"/>
        <end position="40"/>
    </location>
</feature>
<evidence type="ECO:0000313" key="4">
    <source>
        <dbReference type="EMBL" id="AVO46566.1"/>
    </source>
</evidence>
<accession>A0A2S0NEV2</accession>